<proteinExistence type="predicted"/>
<dbReference type="Gene3D" id="3.40.50.300">
    <property type="entry name" value="P-loop containing nucleotide triphosphate hydrolases"/>
    <property type="match status" value="1"/>
</dbReference>
<gene>
    <name evidence="1" type="ORF">NF557_15865</name>
</gene>
<keyword evidence="2" id="KW-1185">Reference proteome</keyword>
<dbReference type="RefSeq" id="WP_252620706.1">
    <property type="nucleotide sequence ID" value="NZ_CP099490.1"/>
</dbReference>
<dbReference type="Proteomes" id="UP001056535">
    <property type="component" value="Chromosome"/>
</dbReference>
<name>A0ABY4YGZ6_9MICO</name>
<organism evidence="1 2">
    <name type="scientific">Ornithinimicrobium cryptoxanthini</name>
    <dbReference type="NCBI Taxonomy" id="2934161"/>
    <lineage>
        <taxon>Bacteria</taxon>
        <taxon>Bacillati</taxon>
        <taxon>Actinomycetota</taxon>
        <taxon>Actinomycetes</taxon>
        <taxon>Micrococcales</taxon>
        <taxon>Ornithinimicrobiaceae</taxon>
        <taxon>Ornithinimicrobium</taxon>
    </lineage>
</organism>
<sequence>MSSLDHVRWLGGGSGAGKSTVAQALADRFGARLYSTDAMMGVHADRLSPDAAPLLERFRQLDMDERWVQRDPTTMFQTFPWFQGEGFDLVVDDLRRLPSDRLIIVEGFRLLPRSVLPHLSDPRWAVWLLPTPAFREASFAKRGLADAFWLNTRHPERALANLLERDRIFTNWLSREAERTGVSVLHVDGTRSIDSMAEDLAERFGLSC</sequence>
<dbReference type="SUPFAM" id="SSF52540">
    <property type="entry name" value="P-loop containing nucleoside triphosphate hydrolases"/>
    <property type="match status" value="1"/>
</dbReference>
<dbReference type="InterPro" id="IPR027417">
    <property type="entry name" value="P-loop_NTPase"/>
</dbReference>
<protein>
    <submittedName>
        <fullName evidence="1">Uncharacterized protein</fullName>
    </submittedName>
</protein>
<accession>A0ABY4YGZ6</accession>
<evidence type="ECO:0000313" key="2">
    <source>
        <dbReference type="Proteomes" id="UP001056535"/>
    </source>
</evidence>
<evidence type="ECO:0000313" key="1">
    <source>
        <dbReference type="EMBL" id="USQ76048.1"/>
    </source>
</evidence>
<dbReference type="EMBL" id="CP099490">
    <property type="protein sequence ID" value="USQ76048.1"/>
    <property type="molecule type" value="Genomic_DNA"/>
</dbReference>
<reference evidence="1" key="1">
    <citation type="submission" date="2022-06" db="EMBL/GenBank/DDBJ databases">
        <title>Ornithinimicrobium JY.X270.</title>
        <authorList>
            <person name="Huang Y."/>
        </authorList>
    </citation>
    <scope>NUCLEOTIDE SEQUENCE</scope>
    <source>
        <strain evidence="1">JY.X270</strain>
    </source>
</reference>